<dbReference type="Gene3D" id="3.30.1370.50">
    <property type="entry name" value="R3H-like domain"/>
    <property type="match status" value="1"/>
</dbReference>
<dbReference type="Pfam" id="PF13083">
    <property type="entry name" value="KH_KhpA-B"/>
    <property type="match status" value="1"/>
</dbReference>
<protein>
    <recommendedName>
        <fullName evidence="6">RNA-binding protein KhpB</fullName>
    </recommendedName>
    <alternativeName>
        <fullName evidence="6">RNA-binding protein EloR</fullName>
    </alternativeName>
</protein>
<keyword evidence="4 6" id="KW-0143">Chaperone</keyword>
<dbReference type="Proteomes" id="UP000315636">
    <property type="component" value="Unassembled WGS sequence"/>
</dbReference>
<dbReference type="GO" id="GO:0071555">
    <property type="term" value="P:cell wall organization"/>
    <property type="evidence" value="ECO:0007669"/>
    <property type="project" value="UniProtKB-KW"/>
</dbReference>
<keyword evidence="1 6" id="KW-0963">Cytoplasm</keyword>
<dbReference type="InterPro" id="IPR038008">
    <property type="entry name" value="Jag_KH"/>
</dbReference>
<dbReference type="InterPro" id="IPR039247">
    <property type="entry name" value="KhpB"/>
</dbReference>
<keyword evidence="5 6" id="KW-0961">Cell wall biogenesis/degradation</keyword>
<comment type="similarity">
    <text evidence="6">Belongs to the KhpB RNA-binding protein family.</text>
</comment>
<dbReference type="EMBL" id="FXTI01000016">
    <property type="protein sequence ID" value="SMO93896.1"/>
    <property type="molecule type" value="Genomic_DNA"/>
</dbReference>
<dbReference type="InterPro" id="IPR032782">
    <property type="entry name" value="KhpB_N"/>
</dbReference>
<dbReference type="InterPro" id="IPR034079">
    <property type="entry name" value="R3H_KhpB"/>
</dbReference>
<organism evidence="8 9">
    <name type="scientific">Melghirimyces algeriensis</name>
    <dbReference type="NCBI Taxonomy" id="910412"/>
    <lineage>
        <taxon>Bacteria</taxon>
        <taxon>Bacillati</taxon>
        <taxon>Bacillota</taxon>
        <taxon>Bacilli</taxon>
        <taxon>Bacillales</taxon>
        <taxon>Thermoactinomycetaceae</taxon>
        <taxon>Melghirimyces</taxon>
    </lineage>
</organism>
<dbReference type="InterPro" id="IPR015946">
    <property type="entry name" value="KH_dom-like_a/b"/>
</dbReference>
<feature type="domain" description="R3H" evidence="7">
    <location>
        <begin position="141"/>
        <end position="207"/>
    </location>
</feature>
<dbReference type="RefSeq" id="WP_142506768.1">
    <property type="nucleotide sequence ID" value="NZ_FXTI01000016.1"/>
</dbReference>
<dbReference type="OrthoDB" id="9794483at2"/>
<proteinExistence type="inferred from homology"/>
<dbReference type="PANTHER" id="PTHR35800:SF1">
    <property type="entry name" value="RNA-BINDING PROTEIN KHPB"/>
    <property type="match status" value="1"/>
</dbReference>
<evidence type="ECO:0000256" key="5">
    <source>
        <dbReference type="ARBA" id="ARBA00023316"/>
    </source>
</evidence>
<dbReference type="CDD" id="cd02644">
    <property type="entry name" value="R3H_jag"/>
    <property type="match status" value="1"/>
</dbReference>
<keyword evidence="3 6" id="KW-0133">Cell shape</keyword>
<dbReference type="GO" id="GO:0005737">
    <property type="term" value="C:cytoplasm"/>
    <property type="evidence" value="ECO:0007669"/>
    <property type="project" value="UniProtKB-SubCell"/>
</dbReference>
<comment type="subunit">
    <text evidence="6">Forms a complex with KhpA.</text>
</comment>
<evidence type="ECO:0000256" key="6">
    <source>
        <dbReference type="HAMAP-Rule" id="MF_00867"/>
    </source>
</evidence>
<evidence type="ECO:0000256" key="3">
    <source>
        <dbReference type="ARBA" id="ARBA00022960"/>
    </source>
</evidence>
<name>A0A521FCK7_9BACL</name>
<evidence type="ECO:0000313" key="9">
    <source>
        <dbReference type="Proteomes" id="UP000315636"/>
    </source>
</evidence>
<comment type="subcellular location">
    <subcellularLocation>
        <location evidence="6">Cytoplasm</location>
    </subcellularLocation>
</comment>
<dbReference type="GO" id="GO:0003723">
    <property type="term" value="F:RNA binding"/>
    <property type="evidence" value="ECO:0007669"/>
    <property type="project" value="UniProtKB-UniRule"/>
</dbReference>
<sequence length="211" mass="23912">MKKITVTGKTVESAVEHALDRLNATRDGVRITVLQKPSRGFLGLIGNRKAQVEVELLATPTDEAVRFLQNVLPRMGLEAVEMDVNKASSHVLINFTGEDLGILIGRRGQTLDALQYLTNVVANRNTHPYTRFILDAEGYRERRRRTLEEVADRVAKKVIRTKQSTVLDPMSPMERKIIHSRIQKYPHLTTYSEGEEPQRKVVVALKDNRSN</sequence>
<gene>
    <name evidence="6" type="primary">khpB</name>
    <name evidence="6" type="synonym">eloR</name>
    <name evidence="8" type="ORF">SAMN06264849_11644</name>
</gene>
<evidence type="ECO:0000259" key="7">
    <source>
        <dbReference type="PROSITE" id="PS51061"/>
    </source>
</evidence>
<dbReference type="NCBIfam" id="NF041568">
    <property type="entry name" value="Jag_EloR"/>
    <property type="match status" value="1"/>
</dbReference>
<dbReference type="Pfam" id="PF01424">
    <property type="entry name" value="R3H"/>
    <property type="match status" value="1"/>
</dbReference>
<dbReference type="Gene3D" id="3.30.300.20">
    <property type="match status" value="1"/>
</dbReference>
<dbReference type="PROSITE" id="PS51061">
    <property type="entry name" value="R3H"/>
    <property type="match status" value="1"/>
</dbReference>
<dbReference type="AlphaFoldDB" id="A0A521FCK7"/>
<evidence type="ECO:0000256" key="1">
    <source>
        <dbReference type="ARBA" id="ARBA00022490"/>
    </source>
</evidence>
<keyword evidence="9" id="KW-1185">Reference proteome</keyword>
<dbReference type="SMART" id="SM01245">
    <property type="entry name" value="Jag_N"/>
    <property type="match status" value="1"/>
</dbReference>
<dbReference type="InterPro" id="IPR038247">
    <property type="entry name" value="Jag_N_dom_sf"/>
</dbReference>
<dbReference type="PANTHER" id="PTHR35800">
    <property type="entry name" value="PROTEIN JAG"/>
    <property type="match status" value="1"/>
</dbReference>
<keyword evidence="2 6" id="KW-0694">RNA-binding</keyword>
<dbReference type="GO" id="GO:0008360">
    <property type="term" value="P:regulation of cell shape"/>
    <property type="evidence" value="ECO:0007669"/>
    <property type="project" value="UniProtKB-KW"/>
</dbReference>
<comment type="function">
    <text evidence="6">A probable RNA chaperone. Forms a complex with KhpA which binds to cellular RNA and controls its expression. Plays a role in peptidoglycan (PG) homeostasis and cell length regulation.</text>
</comment>
<accession>A0A521FCK7</accession>
<feature type="region of interest" description="Jag_N domain" evidence="6">
    <location>
        <begin position="5"/>
        <end position="55"/>
    </location>
</feature>
<reference evidence="8 9" key="1">
    <citation type="submission" date="2017-05" db="EMBL/GenBank/DDBJ databases">
        <authorList>
            <person name="Varghese N."/>
            <person name="Submissions S."/>
        </authorList>
    </citation>
    <scope>NUCLEOTIDE SEQUENCE [LARGE SCALE GENOMIC DNA]</scope>
    <source>
        <strain evidence="8 9">DSM 45474</strain>
    </source>
</reference>
<dbReference type="Gene3D" id="3.30.30.80">
    <property type="entry name" value="probable RNA-binding protein from clostridium symbiosum atcc 14940"/>
    <property type="match status" value="1"/>
</dbReference>
<dbReference type="InterPro" id="IPR036867">
    <property type="entry name" value="R3H_dom_sf"/>
</dbReference>
<dbReference type="CDD" id="cd02414">
    <property type="entry name" value="KH-II_Jag"/>
    <property type="match status" value="1"/>
</dbReference>
<dbReference type="GO" id="GO:0009252">
    <property type="term" value="P:peptidoglycan biosynthetic process"/>
    <property type="evidence" value="ECO:0007669"/>
    <property type="project" value="UniProtKB-UniRule"/>
</dbReference>
<dbReference type="InterPro" id="IPR001374">
    <property type="entry name" value="R3H_dom"/>
</dbReference>
<dbReference type="SUPFAM" id="SSF82708">
    <property type="entry name" value="R3H domain"/>
    <property type="match status" value="1"/>
</dbReference>
<evidence type="ECO:0000256" key="4">
    <source>
        <dbReference type="ARBA" id="ARBA00023186"/>
    </source>
</evidence>
<dbReference type="HAMAP" id="MF_00867">
    <property type="entry name" value="KhpB"/>
    <property type="match status" value="1"/>
</dbReference>
<dbReference type="SMART" id="SM00393">
    <property type="entry name" value="R3H"/>
    <property type="match status" value="1"/>
</dbReference>
<evidence type="ECO:0000313" key="8">
    <source>
        <dbReference type="EMBL" id="SMO93896.1"/>
    </source>
</evidence>
<dbReference type="Pfam" id="PF14804">
    <property type="entry name" value="Jag_N"/>
    <property type="match status" value="1"/>
</dbReference>
<evidence type="ECO:0000256" key="2">
    <source>
        <dbReference type="ARBA" id="ARBA00022884"/>
    </source>
</evidence>
<comment type="domain">
    <text evidence="6">Has an N-terminal Jag-N domain and 2 RNA-binding domains (KH and R3H).</text>
</comment>